<evidence type="ECO:0000256" key="1">
    <source>
        <dbReference type="ARBA" id="ARBA00022723"/>
    </source>
</evidence>
<dbReference type="GO" id="GO:0051536">
    <property type="term" value="F:iron-sulfur cluster binding"/>
    <property type="evidence" value="ECO:0007669"/>
    <property type="project" value="UniProtKB-KW"/>
</dbReference>
<dbReference type="EMBL" id="DXBM01000026">
    <property type="protein sequence ID" value="HIZ45905.1"/>
    <property type="molecule type" value="Genomic_DNA"/>
</dbReference>
<dbReference type="Pfam" id="PF04432">
    <property type="entry name" value="FrhB_FdhB_C"/>
    <property type="match status" value="1"/>
</dbReference>
<keyword evidence="3" id="KW-0411">Iron-sulfur</keyword>
<dbReference type="AlphaFoldDB" id="A0A9D2JD22"/>
<evidence type="ECO:0000259" key="4">
    <source>
        <dbReference type="PROSITE" id="PS51379"/>
    </source>
</evidence>
<dbReference type="PROSITE" id="PS00198">
    <property type="entry name" value="4FE4S_FER_1"/>
    <property type="match status" value="1"/>
</dbReference>
<dbReference type="GO" id="GO:0046872">
    <property type="term" value="F:metal ion binding"/>
    <property type="evidence" value="ECO:0007669"/>
    <property type="project" value="UniProtKB-KW"/>
</dbReference>
<dbReference type="Proteomes" id="UP000824062">
    <property type="component" value="Unassembled WGS sequence"/>
</dbReference>
<dbReference type="InterPro" id="IPR007516">
    <property type="entry name" value="Co_F420_Hydgase/DH_bsu_N"/>
</dbReference>
<dbReference type="PANTHER" id="PTHR43193:SF2">
    <property type="entry name" value="POLYFERREDOXIN PROTEIN FWDF"/>
    <property type="match status" value="1"/>
</dbReference>
<feature type="domain" description="4Fe-4S ferredoxin-type" evidence="4">
    <location>
        <begin position="358"/>
        <end position="387"/>
    </location>
</feature>
<dbReference type="Pfam" id="PF04422">
    <property type="entry name" value="FrhB_FdhB_N"/>
    <property type="match status" value="1"/>
</dbReference>
<organism evidence="5 6">
    <name type="scientific">Candidatus Olsenella pullistercoris</name>
    <dbReference type="NCBI Taxonomy" id="2838712"/>
    <lineage>
        <taxon>Bacteria</taxon>
        <taxon>Bacillati</taxon>
        <taxon>Actinomycetota</taxon>
        <taxon>Coriobacteriia</taxon>
        <taxon>Coriobacteriales</taxon>
        <taxon>Atopobiaceae</taxon>
        <taxon>Olsenella</taxon>
    </lineage>
</organism>
<reference evidence="5" key="1">
    <citation type="journal article" date="2021" name="PeerJ">
        <title>Extensive microbial diversity within the chicken gut microbiome revealed by metagenomics and culture.</title>
        <authorList>
            <person name="Gilroy R."/>
            <person name="Ravi A."/>
            <person name="Getino M."/>
            <person name="Pursley I."/>
            <person name="Horton D.L."/>
            <person name="Alikhan N.F."/>
            <person name="Baker D."/>
            <person name="Gharbi K."/>
            <person name="Hall N."/>
            <person name="Watson M."/>
            <person name="Adriaenssens E.M."/>
            <person name="Foster-Nyarko E."/>
            <person name="Jarju S."/>
            <person name="Secka A."/>
            <person name="Antonio M."/>
            <person name="Oren A."/>
            <person name="Chaudhuri R.R."/>
            <person name="La Ragione R."/>
            <person name="Hildebrand F."/>
            <person name="Pallen M.J."/>
        </authorList>
    </citation>
    <scope>NUCLEOTIDE SEQUENCE</scope>
    <source>
        <strain evidence="5">ChiHjej12B11-14209</strain>
    </source>
</reference>
<sequence>MTRRGELLTCDLICYGVASPRAWREYLDMLGRHHGSPVVDYAHRGSGIRDRGDAVARYADGTSESGTSRTRLWSRLWYKNLLRESCLACPHHSLARPGSLTIGDFWGLGRIAPELVDAWGVSCVLANDERGLAFLDSARGALELLETTVGAVANPDQPMLSHSPDQGRGEAFWSRERAVGFEEACRKLGLLGPARAFRDLVSRGAARGGEEGLERVPWPSDGALPSGPSGEVTWPRAFAARNRSEEVRRMSSSGGVFLALADEALRRGGVVYGCAYDAELRAVHVRCETMTDVLRCVGSKYVQSDLGHALRALLDDLDAGRFVLFTGTPCQVAAARRLAEGRGVAGTRSRRAGVAQVPALFRSREECCGCSACATACAHGAIEMRADEKGFLYPTVNAASCVRCGNCLSACP</sequence>
<protein>
    <submittedName>
        <fullName evidence="5">Coenzyme F420 hydrogenase/dehydrogenase, beta subunit C-terminal domain</fullName>
    </submittedName>
</protein>
<comment type="caution">
    <text evidence="5">The sequence shown here is derived from an EMBL/GenBank/DDBJ whole genome shotgun (WGS) entry which is preliminary data.</text>
</comment>
<dbReference type="Gene3D" id="3.30.70.20">
    <property type="match status" value="1"/>
</dbReference>
<dbReference type="InterPro" id="IPR017900">
    <property type="entry name" value="4Fe4S_Fe_S_CS"/>
</dbReference>
<dbReference type="SUPFAM" id="SSF54862">
    <property type="entry name" value="4Fe-4S ferredoxins"/>
    <property type="match status" value="1"/>
</dbReference>
<dbReference type="PANTHER" id="PTHR43193">
    <property type="match status" value="1"/>
</dbReference>
<dbReference type="InterPro" id="IPR007525">
    <property type="entry name" value="FrhB_FdhB_C"/>
</dbReference>
<keyword evidence="2" id="KW-0408">Iron</keyword>
<proteinExistence type="predicted"/>
<keyword evidence="1" id="KW-0479">Metal-binding</keyword>
<reference evidence="5" key="2">
    <citation type="submission" date="2021-04" db="EMBL/GenBank/DDBJ databases">
        <authorList>
            <person name="Gilroy R."/>
        </authorList>
    </citation>
    <scope>NUCLEOTIDE SEQUENCE</scope>
    <source>
        <strain evidence="5">ChiHjej12B11-14209</strain>
    </source>
</reference>
<dbReference type="Pfam" id="PF12838">
    <property type="entry name" value="Fer4_7"/>
    <property type="match status" value="1"/>
</dbReference>
<accession>A0A9D2JD22</accession>
<evidence type="ECO:0000256" key="2">
    <source>
        <dbReference type="ARBA" id="ARBA00023004"/>
    </source>
</evidence>
<dbReference type="PROSITE" id="PS51379">
    <property type="entry name" value="4FE4S_FER_2"/>
    <property type="match status" value="2"/>
</dbReference>
<gene>
    <name evidence="5" type="ORF">IAA19_02665</name>
</gene>
<evidence type="ECO:0000313" key="5">
    <source>
        <dbReference type="EMBL" id="HIZ45905.1"/>
    </source>
</evidence>
<evidence type="ECO:0000256" key="3">
    <source>
        <dbReference type="ARBA" id="ARBA00023014"/>
    </source>
</evidence>
<evidence type="ECO:0000313" key="6">
    <source>
        <dbReference type="Proteomes" id="UP000824062"/>
    </source>
</evidence>
<name>A0A9D2JD22_9ACTN</name>
<feature type="domain" description="4Fe-4S ferredoxin-type" evidence="4">
    <location>
        <begin position="392"/>
        <end position="412"/>
    </location>
</feature>
<dbReference type="InterPro" id="IPR017896">
    <property type="entry name" value="4Fe4S_Fe-S-bd"/>
</dbReference>
<dbReference type="InterPro" id="IPR052977">
    <property type="entry name" value="Polyferredoxin-like_ET"/>
</dbReference>